<dbReference type="NCBIfam" id="TIGR02109">
    <property type="entry name" value="PQQ_syn_pqqE"/>
    <property type="match status" value="1"/>
</dbReference>
<keyword evidence="3 8" id="KW-0479">Metal-binding</keyword>
<dbReference type="SUPFAM" id="SSF102114">
    <property type="entry name" value="Radical SAM enzymes"/>
    <property type="match status" value="1"/>
</dbReference>
<evidence type="ECO:0000259" key="9">
    <source>
        <dbReference type="PROSITE" id="PS51918"/>
    </source>
</evidence>
<keyword evidence="2 8" id="KW-0949">S-adenosyl-L-methionine</keyword>
<dbReference type="PROSITE" id="PS51918">
    <property type="entry name" value="RADICAL_SAM"/>
    <property type="match status" value="1"/>
</dbReference>
<evidence type="ECO:0000313" key="10">
    <source>
        <dbReference type="EMBL" id="SEP01898.1"/>
    </source>
</evidence>
<keyword evidence="7 8" id="KW-0411">Iron-sulfur</keyword>
<comment type="function">
    <text evidence="8">Catalyzes the cross-linking of a glutamate residue and a tyrosine residue in the PqqA protein as part of the biosynthesis of pyrroloquinoline quinone (PQQ).</text>
</comment>
<proteinExistence type="inferred from homology"/>
<comment type="subunit">
    <text evidence="8">Interacts with PqqD. The interaction is necessary for activity of PqqE.</text>
</comment>
<dbReference type="GO" id="GO:0009975">
    <property type="term" value="F:cyclase activity"/>
    <property type="evidence" value="ECO:0007669"/>
    <property type="project" value="UniProtKB-UniRule"/>
</dbReference>
<comment type="cofactor">
    <cofactor evidence="8">
        <name>[4Fe-4S] cluster</name>
        <dbReference type="ChEBI" id="CHEBI:49883"/>
    </cofactor>
    <text evidence="8">Binds 1 [4Fe-4S] cluster. The cluster is coordinated with 3 cysteines and an exchangeable S-adenosyl-L-methionine.</text>
</comment>
<evidence type="ECO:0000256" key="1">
    <source>
        <dbReference type="ARBA" id="ARBA00022485"/>
    </source>
</evidence>
<dbReference type="GO" id="GO:0051539">
    <property type="term" value="F:4 iron, 4 sulfur cluster binding"/>
    <property type="evidence" value="ECO:0007669"/>
    <property type="project" value="UniProtKB-KW"/>
</dbReference>
<name>A0A1H8UH20_9GAMM</name>
<evidence type="ECO:0000256" key="3">
    <source>
        <dbReference type="ARBA" id="ARBA00022723"/>
    </source>
</evidence>
<comment type="pathway">
    <text evidence="8">Cofactor biosynthesis; pyrroloquinoline quinone biosynthesis.</text>
</comment>
<dbReference type="InterPro" id="IPR017200">
    <property type="entry name" value="PqqE-like"/>
</dbReference>
<dbReference type="PANTHER" id="PTHR11228">
    <property type="entry name" value="RADICAL SAM DOMAIN PROTEIN"/>
    <property type="match status" value="1"/>
</dbReference>
<evidence type="ECO:0000256" key="8">
    <source>
        <dbReference type="HAMAP-Rule" id="MF_00660"/>
    </source>
</evidence>
<evidence type="ECO:0000256" key="2">
    <source>
        <dbReference type="ARBA" id="ARBA00022691"/>
    </source>
</evidence>
<gene>
    <name evidence="8" type="primary">pqqE</name>
    <name evidence="10" type="ORF">SAMN04488052_106168</name>
</gene>
<dbReference type="Gene3D" id="3.20.20.70">
    <property type="entry name" value="Aldolase class I"/>
    <property type="match status" value="1"/>
</dbReference>
<dbReference type="UniPathway" id="UPA00539"/>
<dbReference type="EC" id="1.21.98.4" evidence="8"/>
<dbReference type="InterPro" id="IPR023885">
    <property type="entry name" value="4Fe4S-binding_SPASM_dom"/>
</dbReference>
<dbReference type="SMART" id="SM00729">
    <property type="entry name" value="Elp3"/>
    <property type="match status" value="1"/>
</dbReference>
<dbReference type="InterPro" id="IPR013785">
    <property type="entry name" value="Aldolase_TIM"/>
</dbReference>
<dbReference type="RefSeq" id="WP_091644927.1">
    <property type="nucleotide sequence ID" value="NZ_FOEG01000006.1"/>
</dbReference>
<dbReference type="PIRSF" id="PIRSF037420">
    <property type="entry name" value="PQQ_syn_pqqE"/>
    <property type="match status" value="1"/>
</dbReference>
<dbReference type="CDD" id="cd01335">
    <property type="entry name" value="Radical_SAM"/>
    <property type="match status" value="1"/>
</dbReference>
<keyword evidence="6 8" id="KW-0408">Iron</keyword>
<keyword evidence="4 8" id="KW-0884">PQQ biosynthesis</keyword>
<protein>
    <recommendedName>
        <fullName evidence="8">PqqA peptide cyclase</fullName>
        <ecNumber evidence="8">1.21.98.4</ecNumber>
    </recommendedName>
    <alternativeName>
        <fullName evidence="8">Coenzyme PQQ synthesis protein E</fullName>
    </alternativeName>
</protein>
<keyword evidence="1 8" id="KW-0004">4Fe-4S</keyword>
<dbReference type="InterPro" id="IPR006638">
    <property type="entry name" value="Elp3/MiaA/NifB-like_rSAM"/>
</dbReference>
<comment type="catalytic activity">
    <reaction evidence="8">
        <text>[PQQ precursor protein] + S-adenosyl-L-methionine = E-Y cross-linked-[PQQ precursor protein] + 5'-deoxyadenosine + L-methionine + H(+)</text>
        <dbReference type="Rhea" id="RHEA:56836"/>
        <dbReference type="Rhea" id="RHEA-COMP:14800"/>
        <dbReference type="Rhea" id="RHEA-COMP:14801"/>
        <dbReference type="ChEBI" id="CHEBI:15378"/>
        <dbReference type="ChEBI" id="CHEBI:17319"/>
        <dbReference type="ChEBI" id="CHEBI:57844"/>
        <dbReference type="ChEBI" id="CHEBI:59789"/>
        <dbReference type="ChEBI" id="CHEBI:141026"/>
        <dbReference type="ChEBI" id="CHEBI:141027"/>
        <dbReference type="EC" id="1.21.98.4"/>
    </reaction>
</comment>
<dbReference type="OrthoDB" id="9792276at2"/>
<dbReference type="SFLD" id="SFLDG01386">
    <property type="entry name" value="main_SPASM_domain-containing"/>
    <property type="match status" value="1"/>
</dbReference>
<dbReference type="NCBIfam" id="TIGR04085">
    <property type="entry name" value="rSAM_more_4Fe4S"/>
    <property type="match status" value="1"/>
</dbReference>
<dbReference type="GO" id="GO:0018189">
    <property type="term" value="P:pyrroloquinoline quinone biosynthetic process"/>
    <property type="evidence" value="ECO:0007669"/>
    <property type="project" value="UniProtKB-UniRule"/>
</dbReference>
<dbReference type="InterPro" id="IPR050377">
    <property type="entry name" value="Radical_SAM_PqqE_MftC-like"/>
</dbReference>
<feature type="binding site" evidence="8">
    <location>
        <position position="31"/>
    </location>
    <ligand>
        <name>[4Fe-4S] cluster</name>
        <dbReference type="ChEBI" id="CHEBI:49883"/>
        <note>4Fe-4S-S-AdoMet</note>
    </ligand>
</feature>
<dbReference type="Pfam" id="PF13186">
    <property type="entry name" value="SPASM"/>
    <property type="match status" value="1"/>
</dbReference>
<dbReference type="PROSITE" id="PS01305">
    <property type="entry name" value="MOAA_NIFB_PQQE"/>
    <property type="match status" value="1"/>
</dbReference>
<evidence type="ECO:0000256" key="7">
    <source>
        <dbReference type="ARBA" id="ARBA00023014"/>
    </source>
</evidence>
<feature type="domain" description="Radical SAM core" evidence="9">
    <location>
        <begin position="17"/>
        <end position="232"/>
    </location>
</feature>
<reference evidence="10 11" key="1">
    <citation type="submission" date="2016-10" db="EMBL/GenBank/DDBJ databases">
        <authorList>
            <person name="de Groot N.N."/>
        </authorList>
    </citation>
    <scope>NUCLEOTIDE SEQUENCE [LARGE SCALE GENOMIC DNA]</scope>
    <source>
        <strain evidence="10 11">CGMCC 1.6291</strain>
    </source>
</reference>
<dbReference type="HAMAP" id="MF_00660">
    <property type="entry name" value="PqqE"/>
    <property type="match status" value="1"/>
</dbReference>
<evidence type="ECO:0000256" key="5">
    <source>
        <dbReference type="ARBA" id="ARBA00023002"/>
    </source>
</evidence>
<dbReference type="SFLD" id="SFLDF00280">
    <property type="entry name" value="coenzyme_PQQ_synthesis_protein"/>
    <property type="match status" value="1"/>
</dbReference>
<dbReference type="GO" id="GO:1904047">
    <property type="term" value="F:S-adenosyl-L-methionine binding"/>
    <property type="evidence" value="ECO:0007669"/>
    <property type="project" value="UniProtKB-UniRule"/>
</dbReference>
<dbReference type="PANTHER" id="PTHR11228:SF7">
    <property type="entry name" value="PQQA PEPTIDE CYCLASE"/>
    <property type="match status" value="1"/>
</dbReference>
<dbReference type="InterPro" id="IPR011843">
    <property type="entry name" value="PQQ_synth_PqqE_bac"/>
</dbReference>
<comment type="similarity">
    <text evidence="8">Belongs to the radical SAM superfamily. PqqE family.</text>
</comment>
<dbReference type="Proteomes" id="UP000199657">
    <property type="component" value="Unassembled WGS sequence"/>
</dbReference>
<feature type="binding site" evidence="8">
    <location>
        <position position="38"/>
    </location>
    <ligand>
        <name>[4Fe-4S] cluster</name>
        <dbReference type="ChEBI" id="CHEBI:49883"/>
        <note>4Fe-4S-S-AdoMet</note>
    </ligand>
</feature>
<keyword evidence="5 8" id="KW-0560">Oxidoreductase</keyword>
<feature type="binding site" evidence="8">
    <location>
        <position position="35"/>
    </location>
    <ligand>
        <name>[4Fe-4S] cluster</name>
        <dbReference type="ChEBI" id="CHEBI:49883"/>
        <note>4Fe-4S-S-AdoMet</note>
    </ligand>
</feature>
<organism evidence="10 11">
    <name type="scientific">Aquisalimonas asiatica</name>
    <dbReference type="NCBI Taxonomy" id="406100"/>
    <lineage>
        <taxon>Bacteria</taxon>
        <taxon>Pseudomonadati</taxon>
        <taxon>Pseudomonadota</taxon>
        <taxon>Gammaproteobacteria</taxon>
        <taxon>Chromatiales</taxon>
        <taxon>Ectothiorhodospiraceae</taxon>
        <taxon>Aquisalimonas</taxon>
    </lineage>
</organism>
<accession>A0A1H8UH20</accession>
<evidence type="ECO:0000313" key="11">
    <source>
        <dbReference type="Proteomes" id="UP000199657"/>
    </source>
</evidence>
<dbReference type="SFLD" id="SFLDS00029">
    <property type="entry name" value="Radical_SAM"/>
    <property type="match status" value="1"/>
</dbReference>
<keyword evidence="11" id="KW-1185">Reference proteome</keyword>
<evidence type="ECO:0000256" key="6">
    <source>
        <dbReference type="ARBA" id="ARBA00023004"/>
    </source>
</evidence>
<sequence length="383" mass="42264">MSTEAIATSQPAARPVQGMPLWLLAEVTYRCPLQCAYCSNPLGFAHYRDELDTEQWLSVFRQARELGSVQLGLSGGEPLLRKDLEILVGEAHTMGFYTNLITSGVGMDEARLAQLRQAGLDHIQLSFQADDSELSNMVAGRGHFEHKQAIARAIHSQGYPMVFNIVLHRLNLDHIDSILQLAWDLGADYVELANTQYHGWAFHNRAALMPTRAQIEHAEAVTERWRQKVDGRMRIFFVASDYYDGKAKPCMNGWGSTFLGVAPDGRALPCHGAAGLPGLSLPSVVDTPLRAIWEDSEAFNIFRGDDWLPEPCASCEILSQCHGGCRCQAYLLAGDPAVTDPTCPKSPVHDEVVEAVEAADRDRPVPPLVFRTVENSRKLRSGG</sequence>
<dbReference type="GO" id="GO:0032324">
    <property type="term" value="P:molybdopterin cofactor biosynthetic process"/>
    <property type="evidence" value="ECO:0007669"/>
    <property type="project" value="UniProtKB-ARBA"/>
</dbReference>
<dbReference type="InterPro" id="IPR058240">
    <property type="entry name" value="rSAM_sf"/>
</dbReference>
<dbReference type="Pfam" id="PF04055">
    <property type="entry name" value="Radical_SAM"/>
    <property type="match status" value="1"/>
</dbReference>
<dbReference type="InterPro" id="IPR000385">
    <property type="entry name" value="MoaA_NifB_PqqE_Fe-S-bd_CS"/>
</dbReference>
<dbReference type="STRING" id="406100.SAMN04488052_106168"/>
<dbReference type="InterPro" id="IPR007197">
    <property type="entry name" value="rSAM"/>
</dbReference>
<dbReference type="GO" id="GO:0016491">
    <property type="term" value="F:oxidoreductase activity"/>
    <property type="evidence" value="ECO:0007669"/>
    <property type="project" value="UniProtKB-KW"/>
</dbReference>
<dbReference type="SFLD" id="SFLDG01067">
    <property type="entry name" value="SPASM/twitch_domain_containing"/>
    <property type="match status" value="1"/>
</dbReference>
<dbReference type="EMBL" id="FOEG01000006">
    <property type="protein sequence ID" value="SEP01898.1"/>
    <property type="molecule type" value="Genomic_DNA"/>
</dbReference>
<dbReference type="GO" id="GO:0005506">
    <property type="term" value="F:iron ion binding"/>
    <property type="evidence" value="ECO:0007669"/>
    <property type="project" value="UniProtKB-UniRule"/>
</dbReference>
<evidence type="ECO:0000256" key="4">
    <source>
        <dbReference type="ARBA" id="ARBA00022905"/>
    </source>
</evidence>
<dbReference type="AlphaFoldDB" id="A0A1H8UH20"/>